<gene>
    <name evidence="3 4 5" type="primary">LOC104708410</name>
</gene>
<dbReference type="InterPro" id="IPR021827">
    <property type="entry name" value="Nup186/Nup192/Nup205"/>
</dbReference>
<dbReference type="PANTHER" id="PTHR31344:SF10">
    <property type="entry name" value="NUCLEOLAR-LIKE PROTEIN"/>
    <property type="match status" value="1"/>
</dbReference>
<evidence type="ECO:0000313" key="4">
    <source>
        <dbReference type="RefSeq" id="XP_010423279.1"/>
    </source>
</evidence>
<accession>A0ABM0TAF4</accession>
<feature type="compositionally biased region" description="Polar residues" evidence="1">
    <location>
        <begin position="9"/>
        <end position="21"/>
    </location>
</feature>
<evidence type="ECO:0000313" key="2">
    <source>
        <dbReference type="Proteomes" id="UP000694864"/>
    </source>
</evidence>
<feature type="compositionally biased region" description="Polar residues" evidence="1">
    <location>
        <begin position="136"/>
        <end position="160"/>
    </location>
</feature>
<evidence type="ECO:0000256" key="1">
    <source>
        <dbReference type="SAM" id="MobiDB-lite"/>
    </source>
</evidence>
<reference evidence="3 4" key="3">
    <citation type="submission" date="2025-05" db="UniProtKB">
        <authorList>
            <consortium name="RefSeq"/>
        </authorList>
    </citation>
    <scope>IDENTIFICATION</scope>
    <source>
        <tissue evidence="3 4">Leaf</tissue>
    </source>
</reference>
<dbReference type="RefSeq" id="XP_010423279.1">
    <property type="nucleotide sequence ID" value="XM_010424977.2"/>
</dbReference>
<sequence length="725" mass="81165">MKRFEKPRNSTSLQPRTTTNSAKKDQKPRSSSKGNGLKPLNAAQLVSRVLDATTASEPSSIVVNDSTTGSESSEVYDNVMVHYVDDAQGKSRNDGNLVDCGEEGNRDESDTETNSESVSSSQGDLFSLEEKKSDRTSMVSKSKSSQDRPLTTKGRNNVDSVRSRSHTFHGTARKTVRSSKSQAKAFSDLSSYKTSENKIFSSASSASAVDSTPFEDAKEDDEFEDALNVVVNSESDNETLVYKENKRTEVEKVFTQKIGNLETRIVVLEEELREVAALEMSIYSVFPEHESSSHKLHRPAGDLFRLYTLARKNKSENKLISVTKNIVSGLSLVLKSCGSDVPRLTYWLSNTVMLREIISQKFVGTYRNGSNSLEEDWTDVRTLIAALRRVESCLFTQVVESIWSQVIMVHMRPQGVESTMGDMMGNFSEPATCDKLQESFSVNLWKNAFEEALQRLCPVQAAKRKCGCLHVLTRMVMEQCIVRLDVAMFNAILREWAHQTSSDPVSDPIADPRVLPIPAGVLSFESGVKLKNTVGYWSRLLTDIFGDVDHSLEKEKQMQKGDETFKPFHLLNELSDLLMLPKEMLVESSTRDEVCPSIGLSLIKRILCNFTPDEFCPYPVPGIVLEELNTQCILESRSSSGDATRGFPRQVHPVSYCLPSYSHLTDIVAEFDEKLKLSTTLNKEYSSNKEVEISRSLPYYSKGAEEKENLSFSQTNERYRLLGKP</sequence>
<dbReference type="RefSeq" id="XP_010423278.1">
    <property type="nucleotide sequence ID" value="XM_010424976.2"/>
</dbReference>
<dbReference type="PANTHER" id="PTHR31344">
    <property type="entry name" value="NUCLEAR PORE COMPLEX PROTEIN NUP205"/>
    <property type="match status" value="1"/>
</dbReference>
<feature type="compositionally biased region" description="Basic and acidic residues" evidence="1">
    <location>
        <begin position="83"/>
        <end position="93"/>
    </location>
</feature>
<reference evidence="2" key="2">
    <citation type="journal article" date="2014" name="Nat. Commun.">
        <title>The emerging biofuel crop Camelina sativa retains a highly undifferentiated hexaploid genome structure.</title>
        <authorList>
            <person name="Kagale S."/>
            <person name="Koh C."/>
            <person name="Nixon J."/>
            <person name="Bollina V."/>
            <person name="Clarke W.E."/>
            <person name="Tuteja R."/>
            <person name="Spillane C."/>
            <person name="Robinson S.J."/>
            <person name="Links M.G."/>
            <person name="Clarke C."/>
            <person name="Higgins E.E."/>
            <person name="Huebert T."/>
            <person name="Sharpe A.G."/>
            <person name="Parkin I.A."/>
        </authorList>
    </citation>
    <scope>NUCLEOTIDE SEQUENCE [LARGE SCALE GENOMIC DNA]</scope>
    <source>
        <strain evidence="2">r\DH55</strain>
    </source>
</reference>
<dbReference type="RefSeq" id="XP_019084483.1">
    <property type="nucleotide sequence ID" value="XM_019228938.1"/>
</dbReference>
<feature type="compositionally biased region" description="Polar residues" evidence="1">
    <location>
        <begin position="53"/>
        <end position="75"/>
    </location>
</feature>
<evidence type="ECO:0000313" key="3">
    <source>
        <dbReference type="RefSeq" id="XP_010423278.1"/>
    </source>
</evidence>
<name>A0ABM0TAF4_CAMSA</name>
<keyword evidence="2" id="KW-1185">Reference proteome</keyword>
<reference evidence="2" key="1">
    <citation type="journal article" date="1997" name="Nucleic Acids Res.">
        <title>tRNAscan-SE: a program for improved detection of transfer RNA genes in genomic sequence.</title>
        <authorList>
            <person name="Lowe T.M."/>
            <person name="Eddy S.R."/>
        </authorList>
    </citation>
    <scope>NUCLEOTIDE SEQUENCE [LARGE SCALE GENOMIC DNA]</scope>
    <source>
        <strain evidence="2">r\DH55</strain>
    </source>
</reference>
<feature type="region of interest" description="Disordered" evidence="1">
    <location>
        <begin position="1"/>
        <end position="180"/>
    </location>
</feature>
<dbReference type="Proteomes" id="UP000694864">
    <property type="component" value="Chromosome 8"/>
</dbReference>
<feature type="compositionally biased region" description="Basic residues" evidence="1">
    <location>
        <begin position="163"/>
        <end position="177"/>
    </location>
</feature>
<proteinExistence type="predicted"/>
<protein>
    <submittedName>
        <fullName evidence="3 4">Uncharacterized protein LOC104708410</fullName>
    </submittedName>
</protein>
<evidence type="ECO:0000313" key="5">
    <source>
        <dbReference type="RefSeq" id="XP_019084483.1"/>
    </source>
</evidence>
<dbReference type="GeneID" id="104708410"/>
<organism evidence="2 4">
    <name type="scientific">Camelina sativa</name>
    <name type="common">False flax</name>
    <name type="synonym">Myagrum sativum</name>
    <dbReference type="NCBI Taxonomy" id="90675"/>
    <lineage>
        <taxon>Eukaryota</taxon>
        <taxon>Viridiplantae</taxon>
        <taxon>Streptophyta</taxon>
        <taxon>Embryophyta</taxon>
        <taxon>Tracheophyta</taxon>
        <taxon>Spermatophyta</taxon>
        <taxon>Magnoliopsida</taxon>
        <taxon>eudicotyledons</taxon>
        <taxon>Gunneridae</taxon>
        <taxon>Pentapetalae</taxon>
        <taxon>rosids</taxon>
        <taxon>malvids</taxon>
        <taxon>Brassicales</taxon>
        <taxon>Brassicaceae</taxon>
        <taxon>Camelineae</taxon>
        <taxon>Camelina</taxon>
    </lineage>
</organism>
<feature type="compositionally biased region" description="Polar residues" evidence="1">
    <location>
        <begin position="112"/>
        <end position="124"/>
    </location>
</feature>